<dbReference type="GO" id="GO:0016747">
    <property type="term" value="F:acyltransferase activity, transferring groups other than amino-acyl groups"/>
    <property type="evidence" value="ECO:0007669"/>
    <property type="project" value="InterPro"/>
</dbReference>
<organism evidence="2 3">
    <name type="scientific">Rhodanobacter glycinis</name>
    <dbReference type="NCBI Taxonomy" id="582702"/>
    <lineage>
        <taxon>Bacteria</taxon>
        <taxon>Pseudomonadati</taxon>
        <taxon>Pseudomonadota</taxon>
        <taxon>Gammaproteobacteria</taxon>
        <taxon>Lysobacterales</taxon>
        <taxon>Rhodanobacteraceae</taxon>
        <taxon>Rhodanobacter</taxon>
    </lineage>
</organism>
<name>A0A502FPY3_9GAMM</name>
<dbReference type="AlphaFoldDB" id="A0A502FPY3"/>
<dbReference type="InterPro" id="IPR016181">
    <property type="entry name" value="Acyl_CoA_acyltransferase"/>
</dbReference>
<sequence>MAGRRQTAQLEIPDVLKPTIRIARDEDAAAIHAIYAPSITDGVATFETELPGVAAMRERIRTRLRHYPWLVWEEDGDVLAYAYAGRFRERAAYDWIAETSIYVRGDAHRRGIARRLYGVLLDTMRLQGINQAVGVITLPGTISVAMHEAMGFSAAGVWRQCGYKLGQWWDVGVWQKELQPAASPPQPITAFPKMIESIALQRLLCAQPG</sequence>
<proteinExistence type="predicted"/>
<dbReference type="Gene3D" id="3.40.630.30">
    <property type="match status" value="1"/>
</dbReference>
<dbReference type="PROSITE" id="PS51186">
    <property type="entry name" value="GNAT"/>
    <property type="match status" value="1"/>
</dbReference>
<dbReference type="SUPFAM" id="SSF55729">
    <property type="entry name" value="Acyl-CoA N-acyltransferases (Nat)"/>
    <property type="match status" value="1"/>
</dbReference>
<dbReference type="CDD" id="cd04301">
    <property type="entry name" value="NAT_SF"/>
    <property type="match status" value="1"/>
</dbReference>
<keyword evidence="3" id="KW-1185">Reference proteome</keyword>
<dbReference type="EMBL" id="RCZO01000002">
    <property type="protein sequence ID" value="TPG10670.1"/>
    <property type="molecule type" value="Genomic_DNA"/>
</dbReference>
<dbReference type="Proteomes" id="UP000319486">
    <property type="component" value="Unassembled WGS sequence"/>
</dbReference>
<evidence type="ECO:0000313" key="2">
    <source>
        <dbReference type="EMBL" id="TPG10670.1"/>
    </source>
</evidence>
<evidence type="ECO:0000313" key="3">
    <source>
        <dbReference type="Proteomes" id="UP000319486"/>
    </source>
</evidence>
<dbReference type="PANTHER" id="PTHR43072:SF8">
    <property type="entry name" value="ACYLTRANSFERASE FABY-RELATED"/>
    <property type="match status" value="1"/>
</dbReference>
<reference evidence="2 3" key="1">
    <citation type="journal article" date="2019" name="Environ. Microbiol.">
        <title>Species interactions and distinct microbial communities in high Arctic permafrost affected cryosols are associated with the CH4 and CO2 gas fluxes.</title>
        <authorList>
            <person name="Altshuler I."/>
            <person name="Hamel J."/>
            <person name="Turney S."/>
            <person name="Magnuson E."/>
            <person name="Levesque R."/>
            <person name="Greer C."/>
            <person name="Whyte L.G."/>
        </authorList>
    </citation>
    <scope>NUCLEOTIDE SEQUENCE [LARGE SCALE GENOMIC DNA]</scope>
    <source>
        <strain evidence="2 3">S13Y</strain>
    </source>
</reference>
<feature type="domain" description="N-acetyltransferase" evidence="1">
    <location>
        <begin position="18"/>
        <end position="170"/>
    </location>
</feature>
<keyword evidence="2" id="KW-0808">Transferase</keyword>
<dbReference type="InterPro" id="IPR000182">
    <property type="entry name" value="GNAT_dom"/>
</dbReference>
<comment type="caution">
    <text evidence="2">The sequence shown here is derived from an EMBL/GenBank/DDBJ whole genome shotgun (WGS) entry which is preliminary data.</text>
</comment>
<dbReference type="STRING" id="582702.SAMN05192579_106116"/>
<protein>
    <submittedName>
        <fullName evidence="2">N-acetyltransferase family protein</fullName>
    </submittedName>
</protein>
<gene>
    <name evidence="2" type="ORF">EAH88_06200</name>
</gene>
<evidence type="ECO:0000259" key="1">
    <source>
        <dbReference type="PROSITE" id="PS51186"/>
    </source>
</evidence>
<dbReference type="PANTHER" id="PTHR43072">
    <property type="entry name" value="N-ACETYLTRANSFERASE"/>
    <property type="match status" value="1"/>
</dbReference>
<dbReference type="OrthoDB" id="5459937at2"/>
<accession>A0A502FPY3</accession>
<dbReference type="Pfam" id="PF13420">
    <property type="entry name" value="Acetyltransf_4"/>
    <property type="match status" value="1"/>
</dbReference>